<sequence length="670" mass="70028">MPTTRPLTKTEQQILDDLVTGVATDCRASDGSRRRVSGQFIRDVLRGVVDPDLIPDPHGLRLVGAEICGELDLCYLVTQIPLSLEDCTSSDSISAEDANLTSLTLKNCHWTTVDGSALNANGLQVTHDACFEGFEATSTGADAVQLVGASIGGQLNFRGAHLVSDTCTALQADGLSAAGVFCDEGFTATSTGGDAVRLPGATVGGPMTFGGAHLESKMGTALHADGLSVTADMLCNEGFKATSTEKDAVSLSGASIGAQLNFEGAHLDSKAGTALDGDGLRVTAGMFCNEGFKATSTKKDAVRLPGATVGSELNFKGAHVDSKAGTALQAHGLRVTAGMFCNEGFKATSTKKDAVSLLGANIGGQLNFKGAHLESKAGTALQADSLSVAADMFCDEQFTATSTDADAVRLIGANIGGQLICGAGANGKPCVSSLNLRDASVNSLLLPTGFGPGSGLWLNVDGLTYPHVPQDMSADEWIECLQRHTAEYAMQPWRQLASTYTASGHDQEARKVLIAQQTYHRQWLKTQGTGDKAGIAFRRALSWVTGKTTGYGYQTWRAALGLFIVVILSMGLGWASGNIHADTPGPGVYVAQHSRLTSNEGQPCTKTERLALGIQIGLPLIKLPASDRCKLDTTAATGQVITVLSWILQLLGWAFATLVIAGYTGLIRRL</sequence>
<dbReference type="OrthoDB" id="5194370at2"/>
<dbReference type="KEGG" id="rha:RHA1_ro10060"/>
<evidence type="ECO:0000313" key="2">
    <source>
        <dbReference type="EMBL" id="ABH00253.1"/>
    </source>
</evidence>
<dbReference type="HOGENOM" id="CLU_409863_0_0_11"/>
<evidence type="ECO:0000313" key="3">
    <source>
        <dbReference type="Proteomes" id="UP000008710"/>
    </source>
</evidence>
<keyword evidence="2" id="KW-0614">Plasmid</keyword>
<geneLocation type="plasmid" evidence="2 3">
    <name>pRHL2</name>
</geneLocation>
<dbReference type="Proteomes" id="UP000008710">
    <property type="component" value="Plasmid pRHL2"/>
</dbReference>
<accession>Q0RWT3</accession>
<gene>
    <name evidence="2" type="ordered locus">RHA1_ro10060</name>
</gene>
<dbReference type="EMBL" id="CP000433">
    <property type="protein sequence ID" value="ABH00253.1"/>
    <property type="molecule type" value="Genomic_DNA"/>
</dbReference>
<dbReference type="AlphaFoldDB" id="Q0RWT3"/>
<keyword evidence="1" id="KW-1133">Transmembrane helix</keyword>
<organism evidence="2 3">
    <name type="scientific">Rhodococcus jostii (strain RHA1)</name>
    <dbReference type="NCBI Taxonomy" id="101510"/>
    <lineage>
        <taxon>Bacteria</taxon>
        <taxon>Bacillati</taxon>
        <taxon>Actinomycetota</taxon>
        <taxon>Actinomycetes</taxon>
        <taxon>Mycobacteriales</taxon>
        <taxon>Nocardiaceae</taxon>
        <taxon>Rhodococcus</taxon>
    </lineage>
</organism>
<dbReference type="PATRIC" id="fig|101510.16.peg.8472"/>
<feature type="transmembrane region" description="Helical" evidence="1">
    <location>
        <begin position="646"/>
        <end position="666"/>
    </location>
</feature>
<protein>
    <recommendedName>
        <fullName evidence="4">Membrane-associated oxidoreductase</fullName>
    </recommendedName>
</protein>
<reference evidence="3" key="1">
    <citation type="journal article" date="2006" name="Proc. Natl. Acad. Sci. U.S.A.">
        <title>The complete genome of Rhodococcus sp. RHA1 provides insights into a catabolic powerhouse.</title>
        <authorList>
            <person name="McLeod M.P."/>
            <person name="Warren R.L."/>
            <person name="Hsiao W.W.L."/>
            <person name="Araki N."/>
            <person name="Myhre M."/>
            <person name="Fernandes C."/>
            <person name="Miyazawa D."/>
            <person name="Wong W."/>
            <person name="Lillquist A.L."/>
            <person name="Wang D."/>
            <person name="Dosanjh M."/>
            <person name="Hara H."/>
            <person name="Petrescu A."/>
            <person name="Morin R.D."/>
            <person name="Yang G."/>
            <person name="Stott J.M."/>
            <person name="Schein J.E."/>
            <person name="Shin H."/>
            <person name="Smailus D."/>
            <person name="Siddiqui A.S."/>
            <person name="Marra M.A."/>
            <person name="Jones S.J.M."/>
            <person name="Holt R."/>
            <person name="Brinkman F.S.L."/>
            <person name="Miyauchi K."/>
            <person name="Fukuda M."/>
            <person name="Davies J.E."/>
            <person name="Mohn W.W."/>
            <person name="Eltis L.D."/>
        </authorList>
    </citation>
    <scope>NUCLEOTIDE SEQUENCE [LARGE SCALE GENOMIC DNA]</scope>
    <source>
        <strain evidence="3">RHA1</strain>
    </source>
</reference>
<dbReference type="RefSeq" id="WP_011599926.1">
    <property type="nucleotide sequence ID" value="NC_008270.1"/>
</dbReference>
<proteinExistence type="predicted"/>
<keyword evidence="1" id="KW-0472">Membrane</keyword>
<evidence type="ECO:0000256" key="1">
    <source>
        <dbReference type="SAM" id="Phobius"/>
    </source>
</evidence>
<keyword evidence="1" id="KW-0812">Transmembrane</keyword>
<evidence type="ECO:0008006" key="4">
    <source>
        <dbReference type="Google" id="ProtNLM"/>
    </source>
</evidence>
<name>Q0RWT3_RHOJR</name>